<evidence type="ECO:0000313" key="2">
    <source>
        <dbReference type="EMBL" id="KAG8462077.1"/>
    </source>
</evidence>
<protein>
    <submittedName>
        <fullName evidence="2">Uncharacterized protein</fullName>
    </submittedName>
</protein>
<accession>A0A8J5XIW9</accession>
<reference evidence="2" key="1">
    <citation type="submission" date="2021-05" db="EMBL/GenBank/DDBJ databases">
        <title>The genome of the haptophyte Pavlova lutheri (Diacronema luteri, Pavlovales) - a model for lipid biosynthesis in eukaryotic algae.</title>
        <authorList>
            <person name="Hulatt C.J."/>
            <person name="Posewitz M.C."/>
        </authorList>
    </citation>
    <scope>NUCLEOTIDE SEQUENCE</scope>
    <source>
        <strain evidence="2">NIVA-4/92</strain>
    </source>
</reference>
<organism evidence="2 3">
    <name type="scientific">Diacronema lutheri</name>
    <name type="common">Unicellular marine alga</name>
    <name type="synonym">Monochrysis lutheri</name>
    <dbReference type="NCBI Taxonomy" id="2081491"/>
    <lineage>
        <taxon>Eukaryota</taxon>
        <taxon>Haptista</taxon>
        <taxon>Haptophyta</taxon>
        <taxon>Pavlovophyceae</taxon>
        <taxon>Pavlovales</taxon>
        <taxon>Pavlovaceae</taxon>
        <taxon>Diacronema</taxon>
    </lineage>
</organism>
<feature type="region of interest" description="Disordered" evidence="1">
    <location>
        <begin position="1"/>
        <end position="38"/>
    </location>
</feature>
<keyword evidence="3" id="KW-1185">Reference proteome</keyword>
<gene>
    <name evidence="2" type="ORF">KFE25_011527</name>
</gene>
<proteinExistence type="predicted"/>
<evidence type="ECO:0000313" key="3">
    <source>
        <dbReference type="Proteomes" id="UP000751190"/>
    </source>
</evidence>
<evidence type="ECO:0000256" key="1">
    <source>
        <dbReference type="SAM" id="MobiDB-lite"/>
    </source>
</evidence>
<sequence>MATETRSSLGEPIVASSFADTGSRTDVPNRDKGRKGQQIGEIGWNTMQPFRSELAVHGKRVGEFGKAFADPANQFLGLSGNQHFDRDVRNKVPSVDSKGFGYHVSAPMYKHVTQKHNASISMR</sequence>
<dbReference type="AlphaFoldDB" id="A0A8J5XIW9"/>
<name>A0A8J5XIW9_DIALT</name>
<dbReference type="EMBL" id="JAGTXO010000022">
    <property type="protein sequence ID" value="KAG8462077.1"/>
    <property type="molecule type" value="Genomic_DNA"/>
</dbReference>
<comment type="caution">
    <text evidence="2">The sequence shown here is derived from an EMBL/GenBank/DDBJ whole genome shotgun (WGS) entry which is preliminary data.</text>
</comment>
<dbReference type="Proteomes" id="UP000751190">
    <property type="component" value="Unassembled WGS sequence"/>
</dbReference>